<name>A0A6J5ZXA6_9ZZZZ</name>
<dbReference type="PANTHER" id="PTHR43058:SF1">
    <property type="entry name" value="DUF427 DOMAIN-CONTAINING PROTEIN"/>
    <property type="match status" value="1"/>
</dbReference>
<dbReference type="EMBL" id="CAESAN010000107">
    <property type="protein sequence ID" value="CAB4346002.1"/>
    <property type="molecule type" value="Genomic_DNA"/>
</dbReference>
<organism evidence="2">
    <name type="scientific">freshwater metagenome</name>
    <dbReference type="NCBI Taxonomy" id="449393"/>
    <lineage>
        <taxon>unclassified sequences</taxon>
        <taxon>metagenomes</taxon>
        <taxon>ecological metagenomes</taxon>
    </lineage>
</organism>
<feature type="domain" description="DUF427" evidence="1">
    <location>
        <begin position="36"/>
        <end position="128"/>
    </location>
</feature>
<dbReference type="Gene3D" id="2.170.150.40">
    <property type="entry name" value="Domain of unknown function (DUF427)"/>
    <property type="match status" value="1"/>
</dbReference>
<sequence>MIASKRIMRNEFRPQMENVWDYPRPPRVEPSKRRAKVELGGQTIADSDRALRVLETSHPPVIYIPAEDFADGSLSPSNAGRSFCEFKGFAEYLDITGADTTALAAGWTYPAPTKGFEALAGHVAVYPEKMGRCLLDDEVVRAQEGDFYGGWVTDDIAGPLKGGPGTRGW</sequence>
<dbReference type="Pfam" id="PF04248">
    <property type="entry name" value="NTP_transf_9"/>
    <property type="match status" value="1"/>
</dbReference>
<reference evidence="2" key="1">
    <citation type="submission" date="2020-05" db="EMBL/GenBank/DDBJ databases">
        <authorList>
            <person name="Chiriac C."/>
            <person name="Salcher M."/>
            <person name="Ghai R."/>
            <person name="Kavagutti S V."/>
        </authorList>
    </citation>
    <scope>NUCLEOTIDE SEQUENCE</scope>
</reference>
<accession>A0A6J5ZXA6</accession>
<dbReference type="AlphaFoldDB" id="A0A6J5ZXA6"/>
<evidence type="ECO:0000259" key="1">
    <source>
        <dbReference type="Pfam" id="PF04248"/>
    </source>
</evidence>
<dbReference type="PANTHER" id="PTHR43058">
    <property type="entry name" value="SLR0655 PROTEIN"/>
    <property type="match status" value="1"/>
</dbReference>
<dbReference type="InterPro" id="IPR038694">
    <property type="entry name" value="DUF427_sf"/>
</dbReference>
<gene>
    <name evidence="2" type="ORF">UFOPK3547_01217</name>
</gene>
<dbReference type="InterPro" id="IPR007361">
    <property type="entry name" value="DUF427"/>
</dbReference>
<evidence type="ECO:0000313" key="2">
    <source>
        <dbReference type="EMBL" id="CAB4346002.1"/>
    </source>
</evidence>
<proteinExistence type="predicted"/>
<protein>
    <submittedName>
        <fullName evidence="2">Unannotated protein</fullName>
    </submittedName>
</protein>